<reference evidence="1" key="1">
    <citation type="journal article" date="2014" name="Front. Microbiol.">
        <title>High frequency of phylogenetically diverse reductive dehalogenase-homologous genes in deep subseafloor sedimentary metagenomes.</title>
        <authorList>
            <person name="Kawai M."/>
            <person name="Futagami T."/>
            <person name="Toyoda A."/>
            <person name="Takaki Y."/>
            <person name="Nishi S."/>
            <person name="Hori S."/>
            <person name="Arai W."/>
            <person name="Tsubouchi T."/>
            <person name="Morono Y."/>
            <person name="Uchiyama I."/>
            <person name="Ito T."/>
            <person name="Fujiyama A."/>
            <person name="Inagaki F."/>
            <person name="Takami H."/>
        </authorList>
    </citation>
    <scope>NUCLEOTIDE SEQUENCE</scope>
    <source>
        <strain evidence="1">Expedition CK06-06</strain>
    </source>
</reference>
<proteinExistence type="predicted"/>
<evidence type="ECO:0000313" key="1">
    <source>
        <dbReference type="EMBL" id="GAH40063.1"/>
    </source>
</evidence>
<name>X1H462_9ZZZZ</name>
<feature type="non-terminal residue" evidence="1">
    <location>
        <position position="121"/>
    </location>
</feature>
<comment type="caution">
    <text evidence="1">The sequence shown here is derived from an EMBL/GenBank/DDBJ whole genome shotgun (WGS) entry which is preliminary data.</text>
</comment>
<organism evidence="1">
    <name type="scientific">marine sediment metagenome</name>
    <dbReference type="NCBI Taxonomy" id="412755"/>
    <lineage>
        <taxon>unclassified sequences</taxon>
        <taxon>metagenomes</taxon>
        <taxon>ecological metagenomes</taxon>
    </lineage>
</organism>
<sequence length="121" mass="12793">VWYYNTEYPDEWISLLTIDASGPGTMTFEMTPTDVHPLKADFITVGGEHVGIFEQHAGDVTVSNVLKIGDLTTSTGTYAMSGGSLSAADLHVGYEGEGALHIMDASADITVSHMLGFGPKG</sequence>
<dbReference type="EMBL" id="BARU01015084">
    <property type="protein sequence ID" value="GAH40063.1"/>
    <property type="molecule type" value="Genomic_DNA"/>
</dbReference>
<dbReference type="AlphaFoldDB" id="X1H462"/>
<gene>
    <name evidence="1" type="ORF">S03H2_26189</name>
</gene>
<accession>X1H462</accession>
<protein>
    <submittedName>
        <fullName evidence="1">Uncharacterized protein</fullName>
    </submittedName>
</protein>
<feature type="non-terminal residue" evidence="1">
    <location>
        <position position="1"/>
    </location>
</feature>